<evidence type="ECO:0000313" key="1">
    <source>
        <dbReference type="EMBL" id="MCG6502998.1"/>
    </source>
</evidence>
<dbReference type="InterPro" id="IPR013078">
    <property type="entry name" value="His_Pase_superF_clade-1"/>
</dbReference>
<dbReference type="EMBL" id="JAKOOW010000001">
    <property type="protein sequence ID" value="MCG6502998.1"/>
    <property type="molecule type" value="Genomic_DNA"/>
</dbReference>
<sequence>MDLILWRHAEAEPENGGGDLARELTAKGRRQAQKSAAALAAKLPAGYLLWASQAERSRQTAAALREPDSILPALNPDADPRLLPRLLQQAEAQGVPALVIVGHQPWIGSLCAFLLNQNWLGNSYWSVKKSAFWWFECRGGIGSDGAAVRLRLMLAPADL</sequence>
<accession>A0ABS9NL06</accession>
<evidence type="ECO:0000313" key="2">
    <source>
        <dbReference type="Proteomes" id="UP001298424"/>
    </source>
</evidence>
<dbReference type="CDD" id="cd07040">
    <property type="entry name" value="HP"/>
    <property type="match status" value="1"/>
</dbReference>
<name>A0ABS9NL06_9NEIS</name>
<gene>
    <name evidence="1" type="ORF">MB824_00555</name>
</gene>
<dbReference type="Gene3D" id="3.40.50.1240">
    <property type="entry name" value="Phosphoglycerate mutase-like"/>
    <property type="match status" value="1"/>
</dbReference>
<keyword evidence="2" id="KW-1185">Reference proteome</keyword>
<proteinExistence type="predicted"/>
<dbReference type="Pfam" id="PF00300">
    <property type="entry name" value="His_Phos_1"/>
    <property type="match status" value="1"/>
</dbReference>
<dbReference type="SMART" id="SM00855">
    <property type="entry name" value="PGAM"/>
    <property type="match status" value="1"/>
</dbReference>
<dbReference type="RefSeq" id="WP_238744906.1">
    <property type="nucleotide sequence ID" value="NZ_JAKOOW010000001.1"/>
</dbReference>
<dbReference type="SUPFAM" id="SSF53254">
    <property type="entry name" value="Phosphoglycerate mutase-like"/>
    <property type="match status" value="1"/>
</dbReference>
<organism evidence="1 2">
    <name type="scientific">Kingella pumchi</name>
    <dbReference type="NCBI Taxonomy" id="2779506"/>
    <lineage>
        <taxon>Bacteria</taxon>
        <taxon>Pseudomonadati</taxon>
        <taxon>Pseudomonadota</taxon>
        <taxon>Betaproteobacteria</taxon>
        <taxon>Neisseriales</taxon>
        <taxon>Neisseriaceae</taxon>
        <taxon>Kingella</taxon>
    </lineage>
</organism>
<dbReference type="Proteomes" id="UP001298424">
    <property type="component" value="Unassembled WGS sequence"/>
</dbReference>
<comment type="caution">
    <text evidence="1">The sequence shown here is derived from an EMBL/GenBank/DDBJ whole genome shotgun (WGS) entry which is preliminary data.</text>
</comment>
<reference evidence="1 2" key="1">
    <citation type="submission" date="2022-02" db="EMBL/GenBank/DDBJ databases">
        <title>Genome sequence data of Kingella unionensis sp. nov. strain CICC 24913 (CCUG 75125).</title>
        <authorList>
            <person name="Xiao M."/>
        </authorList>
    </citation>
    <scope>NUCLEOTIDE SEQUENCE [LARGE SCALE GENOMIC DNA]</scope>
    <source>
        <strain evidence="1 2">CICC 24913</strain>
    </source>
</reference>
<protein>
    <submittedName>
        <fullName evidence="1">Histidine phosphatase family protein</fullName>
    </submittedName>
</protein>
<dbReference type="InterPro" id="IPR029033">
    <property type="entry name" value="His_PPase_superfam"/>
</dbReference>